<dbReference type="EMBL" id="CM055748">
    <property type="protein sequence ID" value="KAJ7995243.1"/>
    <property type="molecule type" value="Genomic_DNA"/>
</dbReference>
<comment type="caution">
    <text evidence="1">The sequence shown here is derived from an EMBL/GenBank/DDBJ whole genome shotgun (WGS) entry which is preliminary data.</text>
</comment>
<gene>
    <name evidence="1" type="ORF">DPEC_G00242520</name>
</gene>
<protein>
    <submittedName>
        <fullName evidence="1">Uncharacterized protein</fullName>
    </submittedName>
</protein>
<keyword evidence="2" id="KW-1185">Reference proteome</keyword>
<name>A0ACC2FV20_DALPE</name>
<reference evidence="1" key="1">
    <citation type="submission" date="2021-05" db="EMBL/GenBank/DDBJ databases">
        <authorList>
            <person name="Pan Q."/>
            <person name="Jouanno E."/>
            <person name="Zahm M."/>
            <person name="Klopp C."/>
            <person name="Cabau C."/>
            <person name="Louis A."/>
            <person name="Berthelot C."/>
            <person name="Parey E."/>
            <person name="Roest Crollius H."/>
            <person name="Montfort J."/>
            <person name="Robinson-Rechavi M."/>
            <person name="Bouchez O."/>
            <person name="Lampietro C."/>
            <person name="Lopez Roques C."/>
            <person name="Donnadieu C."/>
            <person name="Postlethwait J."/>
            <person name="Bobe J."/>
            <person name="Dillon D."/>
            <person name="Chandos A."/>
            <person name="von Hippel F."/>
            <person name="Guiguen Y."/>
        </authorList>
    </citation>
    <scope>NUCLEOTIDE SEQUENCE</scope>
    <source>
        <strain evidence="1">YG-Jan2019</strain>
    </source>
</reference>
<evidence type="ECO:0000313" key="1">
    <source>
        <dbReference type="EMBL" id="KAJ7995243.1"/>
    </source>
</evidence>
<proteinExistence type="predicted"/>
<accession>A0ACC2FV20</accession>
<organism evidence="1 2">
    <name type="scientific">Dallia pectoralis</name>
    <name type="common">Alaska blackfish</name>
    <dbReference type="NCBI Taxonomy" id="75939"/>
    <lineage>
        <taxon>Eukaryota</taxon>
        <taxon>Metazoa</taxon>
        <taxon>Chordata</taxon>
        <taxon>Craniata</taxon>
        <taxon>Vertebrata</taxon>
        <taxon>Euteleostomi</taxon>
        <taxon>Actinopterygii</taxon>
        <taxon>Neopterygii</taxon>
        <taxon>Teleostei</taxon>
        <taxon>Protacanthopterygii</taxon>
        <taxon>Esociformes</taxon>
        <taxon>Umbridae</taxon>
        <taxon>Dallia</taxon>
    </lineage>
</organism>
<evidence type="ECO:0000313" key="2">
    <source>
        <dbReference type="Proteomes" id="UP001157502"/>
    </source>
</evidence>
<sequence length="115" mass="13091">MSYSPWGDQQVRDENQRSNRTPLQEREGQKEPGPRPRGVAGMSRGGQETREAFDHRPPSRTHYDDVPIIAAELVAVEIMMEAESIVSSRRHFKHLDGPLRMKTKNHLSHCLDTCG</sequence>
<dbReference type="Proteomes" id="UP001157502">
    <property type="component" value="Chromosome 21"/>
</dbReference>